<feature type="transmembrane region" description="Helical" evidence="3">
    <location>
        <begin position="93"/>
        <end position="109"/>
    </location>
</feature>
<evidence type="ECO:0000256" key="1">
    <source>
        <dbReference type="ARBA" id="ARBA00004141"/>
    </source>
</evidence>
<feature type="transmembrane region" description="Helical" evidence="3">
    <location>
        <begin position="311"/>
        <end position="334"/>
    </location>
</feature>
<dbReference type="PANTHER" id="PTHR11360:SF234">
    <property type="entry name" value="MFS-TYPE TRANSPORTER DBAD-RELATED"/>
    <property type="match status" value="1"/>
</dbReference>
<reference evidence="4 5" key="1">
    <citation type="submission" date="2014-04" db="EMBL/GenBank/DDBJ databases">
        <authorList>
            <consortium name="DOE Joint Genome Institute"/>
            <person name="Kuo A."/>
            <person name="Tarkka M."/>
            <person name="Buscot F."/>
            <person name="Kohler A."/>
            <person name="Nagy L.G."/>
            <person name="Floudas D."/>
            <person name="Copeland A."/>
            <person name="Barry K.W."/>
            <person name="Cichocki N."/>
            <person name="Veneault-Fourrey C."/>
            <person name="LaButti K."/>
            <person name="Lindquist E.A."/>
            <person name="Lipzen A."/>
            <person name="Lundell T."/>
            <person name="Morin E."/>
            <person name="Murat C."/>
            <person name="Sun H."/>
            <person name="Tunlid A."/>
            <person name="Henrissat B."/>
            <person name="Grigoriev I.V."/>
            <person name="Hibbett D.S."/>
            <person name="Martin F."/>
            <person name="Nordberg H.P."/>
            <person name="Cantor M.N."/>
            <person name="Hua S.X."/>
        </authorList>
    </citation>
    <scope>NUCLEOTIDE SEQUENCE [LARGE SCALE GENOMIC DNA]</scope>
    <source>
        <strain evidence="4 5">F 1598</strain>
    </source>
</reference>
<sequence length="407" mass="43295">MAPEPAGATSADKTAIPDGGLRAWLVVIGAACNNAATFGLINSWGVFQAYYETNIMSGISASQIAWIGSIQYSLVFLPGLLVGWLFDLGYHKIPVVGASALFIVTTFLTPQCTQYWNFLLCQGFVVGLSCGTIFGPTTAVLSQWFQKRLGVALGVAAVGGSIGGTVFPIIARRLIPVVGFKWTMRIISLILIMPLGVGSLTVARRIPPIRVPGGLWNLAAFSSRPYTIYCCSGFVTFLGLYTVLTYIDISAERNGISADFSFYLVSIANAASGISRILSCETGPLNLMIPMTACAGILTYVWPLVHGKGLLVTIAVLYGFCIGTYNSLLTLPIISMGVSGDVGRRIGMFMSITAIGALVGPPISGTINSITGGYKWVGTYAGSTIMLAVALIMVVRYLVLRKMWGKF</sequence>
<protein>
    <recommendedName>
        <fullName evidence="6">Major facilitator superfamily (MFS) profile domain-containing protein</fullName>
    </recommendedName>
</protein>
<dbReference type="GO" id="GO:0022857">
    <property type="term" value="F:transmembrane transporter activity"/>
    <property type="evidence" value="ECO:0007669"/>
    <property type="project" value="InterPro"/>
</dbReference>
<evidence type="ECO:0000256" key="3">
    <source>
        <dbReference type="SAM" id="Phobius"/>
    </source>
</evidence>
<keyword evidence="5" id="KW-1185">Reference proteome</keyword>
<keyword evidence="3" id="KW-0812">Transmembrane</keyword>
<dbReference type="Gene3D" id="1.20.1250.20">
    <property type="entry name" value="MFS general substrate transporter like domains"/>
    <property type="match status" value="2"/>
</dbReference>
<reference evidence="5" key="2">
    <citation type="submission" date="2015-01" db="EMBL/GenBank/DDBJ databases">
        <title>Evolutionary Origins and Diversification of the Mycorrhizal Mutualists.</title>
        <authorList>
            <consortium name="DOE Joint Genome Institute"/>
            <consortium name="Mycorrhizal Genomics Consortium"/>
            <person name="Kohler A."/>
            <person name="Kuo A."/>
            <person name="Nagy L.G."/>
            <person name="Floudas D."/>
            <person name="Copeland A."/>
            <person name="Barry K.W."/>
            <person name="Cichocki N."/>
            <person name="Veneault-Fourrey C."/>
            <person name="LaButti K."/>
            <person name="Lindquist E.A."/>
            <person name="Lipzen A."/>
            <person name="Lundell T."/>
            <person name="Morin E."/>
            <person name="Murat C."/>
            <person name="Riley R."/>
            <person name="Ohm R."/>
            <person name="Sun H."/>
            <person name="Tunlid A."/>
            <person name="Henrissat B."/>
            <person name="Grigoriev I.V."/>
            <person name="Hibbett D.S."/>
            <person name="Martin F."/>
        </authorList>
    </citation>
    <scope>NUCLEOTIDE SEQUENCE [LARGE SCALE GENOMIC DNA]</scope>
    <source>
        <strain evidence="5">F 1598</strain>
    </source>
</reference>
<comment type="subcellular location">
    <subcellularLocation>
        <location evidence="1">Membrane</location>
        <topology evidence="1">Multi-pass membrane protein</topology>
    </subcellularLocation>
</comment>
<evidence type="ECO:0000313" key="4">
    <source>
        <dbReference type="EMBL" id="KIM89623.1"/>
    </source>
</evidence>
<feature type="transmembrane region" description="Helical" evidence="3">
    <location>
        <begin position="226"/>
        <end position="248"/>
    </location>
</feature>
<dbReference type="HOGENOM" id="CLU_001265_1_1_1"/>
<evidence type="ECO:0000256" key="2">
    <source>
        <dbReference type="ARBA" id="ARBA00006727"/>
    </source>
</evidence>
<feature type="transmembrane region" description="Helical" evidence="3">
    <location>
        <begin position="149"/>
        <end position="170"/>
    </location>
</feature>
<dbReference type="GO" id="GO:0016020">
    <property type="term" value="C:membrane"/>
    <property type="evidence" value="ECO:0007669"/>
    <property type="project" value="UniProtKB-SubCell"/>
</dbReference>
<feature type="transmembrane region" description="Helical" evidence="3">
    <location>
        <begin position="182"/>
        <end position="203"/>
    </location>
</feature>
<dbReference type="AlphaFoldDB" id="A0A0C3BSY6"/>
<dbReference type="STRING" id="765440.A0A0C3BSY6"/>
<organism evidence="4 5">
    <name type="scientific">Piloderma croceum (strain F 1598)</name>
    <dbReference type="NCBI Taxonomy" id="765440"/>
    <lineage>
        <taxon>Eukaryota</taxon>
        <taxon>Fungi</taxon>
        <taxon>Dikarya</taxon>
        <taxon>Basidiomycota</taxon>
        <taxon>Agaricomycotina</taxon>
        <taxon>Agaricomycetes</taxon>
        <taxon>Agaricomycetidae</taxon>
        <taxon>Atheliales</taxon>
        <taxon>Atheliaceae</taxon>
        <taxon>Piloderma</taxon>
    </lineage>
</organism>
<name>A0A0C3BSY6_PILCF</name>
<evidence type="ECO:0000313" key="5">
    <source>
        <dbReference type="Proteomes" id="UP000054166"/>
    </source>
</evidence>
<feature type="transmembrane region" description="Helical" evidence="3">
    <location>
        <begin position="285"/>
        <end position="305"/>
    </location>
</feature>
<keyword evidence="3" id="KW-0472">Membrane</keyword>
<dbReference type="OrthoDB" id="6509908at2759"/>
<dbReference type="EMBL" id="KN832974">
    <property type="protein sequence ID" value="KIM89623.1"/>
    <property type="molecule type" value="Genomic_DNA"/>
</dbReference>
<feature type="transmembrane region" description="Helical" evidence="3">
    <location>
        <begin position="64"/>
        <end position="86"/>
    </location>
</feature>
<dbReference type="Proteomes" id="UP000054166">
    <property type="component" value="Unassembled WGS sequence"/>
</dbReference>
<proteinExistence type="inferred from homology"/>
<feature type="transmembrane region" description="Helical" evidence="3">
    <location>
        <begin position="346"/>
        <end position="364"/>
    </location>
</feature>
<dbReference type="InterPro" id="IPR036259">
    <property type="entry name" value="MFS_trans_sf"/>
</dbReference>
<dbReference type="InterPro" id="IPR011701">
    <property type="entry name" value="MFS"/>
</dbReference>
<dbReference type="PANTHER" id="PTHR11360">
    <property type="entry name" value="MONOCARBOXYLATE TRANSPORTER"/>
    <property type="match status" value="1"/>
</dbReference>
<evidence type="ECO:0008006" key="6">
    <source>
        <dbReference type="Google" id="ProtNLM"/>
    </source>
</evidence>
<feature type="transmembrane region" description="Helical" evidence="3">
    <location>
        <begin position="115"/>
        <end position="137"/>
    </location>
</feature>
<dbReference type="Pfam" id="PF07690">
    <property type="entry name" value="MFS_1"/>
    <property type="match status" value="1"/>
</dbReference>
<gene>
    <name evidence="4" type="ORF">PILCRDRAFT_191632</name>
</gene>
<dbReference type="SUPFAM" id="SSF103473">
    <property type="entry name" value="MFS general substrate transporter"/>
    <property type="match status" value="1"/>
</dbReference>
<dbReference type="InterPro" id="IPR050327">
    <property type="entry name" value="Proton-linked_MCT"/>
</dbReference>
<dbReference type="InParanoid" id="A0A0C3BSY6"/>
<accession>A0A0C3BSY6</accession>
<feature type="transmembrane region" description="Helical" evidence="3">
    <location>
        <begin position="260"/>
        <end position="278"/>
    </location>
</feature>
<comment type="similarity">
    <text evidence="2">Belongs to the major facilitator superfamily. Monocarboxylate porter (TC 2.A.1.13) family.</text>
</comment>
<keyword evidence="3" id="KW-1133">Transmembrane helix</keyword>
<feature type="transmembrane region" description="Helical" evidence="3">
    <location>
        <begin position="376"/>
        <end position="399"/>
    </location>
</feature>
<feature type="transmembrane region" description="Helical" evidence="3">
    <location>
        <begin position="23"/>
        <end position="44"/>
    </location>
</feature>